<dbReference type="AlphaFoldDB" id="X0WN03"/>
<protein>
    <submittedName>
        <fullName evidence="2">Uncharacterized protein</fullName>
    </submittedName>
</protein>
<feature type="non-terminal residue" evidence="2">
    <location>
        <position position="1"/>
    </location>
</feature>
<feature type="region of interest" description="Disordered" evidence="1">
    <location>
        <begin position="63"/>
        <end position="111"/>
    </location>
</feature>
<feature type="region of interest" description="Disordered" evidence="1">
    <location>
        <begin position="1"/>
        <end position="29"/>
    </location>
</feature>
<organism evidence="2">
    <name type="scientific">marine sediment metagenome</name>
    <dbReference type="NCBI Taxonomy" id="412755"/>
    <lineage>
        <taxon>unclassified sequences</taxon>
        <taxon>metagenomes</taxon>
        <taxon>ecological metagenomes</taxon>
    </lineage>
</organism>
<sequence>RRKKFAEDEVVVEEETTVTEETVEESPDSHDQFVSILVDMGLSAEQAEAVHTMAMDLIDAGEGEETTTEVKEEVKVEASSQRRNRRSRRAEFARERRSERPMRRELSTEDKMEQRLNRLERSNRALRSQLREFGAAPAARGVRTAPTELSQSTVKRNIPKGTSAALDMINNYQA</sequence>
<evidence type="ECO:0000313" key="2">
    <source>
        <dbReference type="EMBL" id="GAG31985.1"/>
    </source>
</evidence>
<comment type="caution">
    <text evidence="2">The sequence shown here is derived from an EMBL/GenBank/DDBJ whole genome shotgun (WGS) entry which is preliminary data.</text>
</comment>
<proteinExistence type="predicted"/>
<feature type="region of interest" description="Disordered" evidence="1">
    <location>
        <begin position="136"/>
        <end position="174"/>
    </location>
</feature>
<name>X0WN03_9ZZZZ</name>
<gene>
    <name evidence="2" type="ORF">S01H1_68421</name>
</gene>
<reference evidence="2" key="1">
    <citation type="journal article" date="2014" name="Front. Microbiol.">
        <title>High frequency of phylogenetically diverse reductive dehalogenase-homologous genes in deep subseafloor sedimentary metagenomes.</title>
        <authorList>
            <person name="Kawai M."/>
            <person name="Futagami T."/>
            <person name="Toyoda A."/>
            <person name="Takaki Y."/>
            <person name="Nishi S."/>
            <person name="Hori S."/>
            <person name="Arai W."/>
            <person name="Tsubouchi T."/>
            <person name="Morono Y."/>
            <person name="Uchiyama I."/>
            <person name="Ito T."/>
            <person name="Fujiyama A."/>
            <person name="Inagaki F."/>
            <person name="Takami H."/>
        </authorList>
    </citation>
    <scope>NUCLEOTIDE SEQUENCE</scope>
    <source>
        <strain evidence="2">Expedition CK06-06</strain>
    </source>
</reference>
<feature type="compositionally biased region" description="Acidic residues" evidence="1">
    <location>
        <begin position="8"/>
        <end position="26"/>
    </location>
</feature>
<accession>X0WN03</accession>
<dbReference type="EMBL" id="BARS01045375">
    <property type="protein sequence ID" value="GAG31985.1"/>
    <property type="molecule type" value="Genomic_DNA"/>
</dbReference>
<evidence type="ECO:0000256" key="1">
    <source>
        <dbReference type="SAM" id="MobiDB-lite"/>
    </source>
</evidence>
<feature type="compositionally biased region" description="Basic and acidic residues" evidence="1">
    <location>
        <begin position="89"/>
        <end position="111"/>
    </location>
</feature>